<dbReference type="EMBL" id="VSSQ01004292">
    <property type="protein sequence ID" value="MPM24567.1"/>
    <property type="molecule type" value="Genomic_DNA"/>
</dbReference>
<dbReference type="PANTHER" id="PTHR10587:SF133">
    <property type="entry name" value="CHITIN DEACETYLASE 1-RELATED"/>
    <property type="match status" value="1"/>
</dbReference>
<comment type="caution">
    <text evidence="4">The sequence shown here is derived from an EMBL/GenBank/DDBJ whole genome shotgun (WGS) entry which is preliminary data.</text>
</comment>
<dbReference type="GO" id="GO:0046872">
    <property type="term" value="F:metal ion binding"/>
    <property type="evidence" value="ECO:0007669"/>
    <property type="project" value="UniProtKB-KW"/>
</dbReference>
<dbReference type="InterPro" id="IPR002509">
    <property type="entry name" value="NODB_dom"/>
</dbReference>
<evidence type="ECO:0000256" key="2">
    <source>
        <dbReference type="ARBA" id="ARBA00022801"/>
    </source>
</evidence>
<proteinExistence type="predicted"/>
<dbReference type="InterPro" id="IPR011330">
    <property type="entry name" value="Glyco_hydro/deAcase_b/a-brl"/>
</dbReference>
<dbReference type="Gene3D" id="3.20.20.370">
    <property type="entry name" value="Glycoside hydrolase/deacetylase"/>
    <property type="match status" value="1"/>
</dbReference>
<dbReference type="PROSITE" id="PS51677">
    <property type="entry name" value="NODB"/>
    <property type="match status" value="1"/>
</dbReference>
<keyword evidence="1" id="KW-0479">Metal-binding</keyword>
<sequence>MLDALRANNVPATFFVIAGPLGLGRTGPAQLRQEVEAGNAVCIHSYSHDYQYLYPQRQANIDHILTDEAKALDHIRAALGPDYTPGCFRYPGGHMSWKGLADSDAGLAGRGLSWIDWNAMTGDAESKSKVPSTPEEAAANVRHDMALVKNPNVVVILMHDAPGKKISTEALPLIVSDLRAAGYAFGVIA</sequence>
<evidence type="ECO:0000313" key="4">
    <source>
        <dbReference type="EMBL" id="MPM24567.1"/>
    </source>
</evidence>
<dbReference type="GO" id="GO:0005975">
    <property type="term" value="P:carbohydrate metabolic process"/>
    <property type="evidence" value="ECO:0007669"/>
    <property type="project" value="InterPro"/>
</dbReference>
<feature type="domain" description="NodB homology" evidence="3">
    <location>
        <begin position="1"/>
        <end position="186"/>
    </location>
</feature>
<evidence type="ECO:0000259" key="3">
    <source>
        <dbReference type="PROSITE" id="PS51677"/>
    </source>
</evidence>
<organism evidence="4">
    <name type="scientific">bioreactor metagenome</name>
    <dbReference type="NCBI Taxonomy" id="1076179"/>
    <lineage>
        <taxon>unclassified sequences</taxon>
        <taxon>metagenomes</taxon>
        <taxon>ecological metagenomes</taxon>
    </lineage>
</organism>
<protein>
    <recommendedName>
        <fullName evidence="3">NodB homology domain-containing protein</fullName>
    </recommendedName>
</protein>
<dbReference type="GO" id="GO:0016020">
    <property type="term" value="C:membrane"/>
    <property type="evidence" value="ECO:0007669"/>
    <property type="project" value="TreeGrafter"/>
</dbReference>
<keyword evidence="2" id="KW-0378">Hydrolase</keyword>
<dbReference type="InterPro" id="IPR050248">
    <property type="entry name" value="Polysacc_deacetylase_ArnD"/>
</dbReference>
<evidence type="ECO:0000256" key="1">
    <source>
        <dbReference type="ARBA" id="ARBA00022723"/>
    </source>
</evidence>
<gene>
    <name evidence="4" type="ORF">SDC9_71050</name>
</gene>
<dbReference type="GO" id="GO:0016810">
    <property type="term" value="F:hydrolase activity, acting on carbon-nitrogen (but not peptide) bonds"/>
    <property type="evidence" value="ECO:0007669"/>
    <property type="project" value="InterPro"/>
</dbReference>
<dbReference type="PANTHER" id="PTHR10587">
    <property type="entry name" value="GLYCOSYL TRANSFERASE-RELATED"/>
    <property type="match status" value="1"/>
</dbReference>
<reference evidence="4" key="1">
    <citation type="submission" date="2019-08" db="EMBL/GenBank/DDBJ databases">
        <authorList>
            <person name="Kucharzyk K."/>
            <person name="Murdoch R.W."/>
            <person name="Higgins S."/>
            <person name="Loffler F."/>
        </authorList>
    </citation>
    <scope>NUCLEOTIDE SEQUENCE</scope>
</reference>
<dbReference type="AlphaFoldDB" id="A0A644Y8S4"/>
<accession>A0A644Y8S4</accession>
<name>A0A644Y8S4_9ZZZZ</name>
<dbReference type="SUPFAM" id="SSF88713">
    <property type="entry name" value="Glycoside hydrolase/deacetylase"/>
    <property type="match status" value="1"/>
</dbReference>
<dbReference type="Pfam" id="PF01522">
    <property type="entry name" value="Polysacc_deac_1"/>
    <property type="match status" value="1"/>
</dbReference>